<dbReference type="SUPFAM" id="SSF52833">
    <property type="entry name" value="Thioredoxin-like"/>
    <property type="match status" value="1"/>
</dbReference>
<accession>A0A1V0SD09</accession>
<proteinExistence type="predicted"/>
<gene>
    <name evidence="2" type="ORF">Indivirus_1_220</name>
</gene>
<dbReference type="InterPro" id="IPR013766">
    <property type="entry name" value="Thioredoxin_domain"/>
</dbReference>
<evidence type="ECO:0000313" key="2">
    <source>
        <dbReference type="EMBL" id="ARF09597.1"/>
    </source>
</evidence>
<dbReference type="EMBL" id="KY684085">
    <property type="protein sequence ID" value="ARF09597.1"/>
    <property type="molecule type" value="Genomic_DNA"/>
</dbReference>
<sequence length="174" mass="20337">MEILIFYRYIMSCSTKRNNFNLYGGSVEKIEVILFHANWCGACIRFIKSGDWDEIKKQVEDLKLGIHFEQYEEHDEIKNSNHKEAQKLISGWPTLVIIKNGIPQKYTGFREVNVFVNYLTNLRKGKPISGGLPSKYSQIPSQCGGGKKNFKNDEYYKLKYLKYKAKYMLEKSKN</sequence>
<dbReference type="CDD" id="cd02961">
    <property type="entry name" value="PDI_a_family"/>
    <property type="match status" value="1"/>
</dbReference>
<dbReference type="InterPro" id="IPR036249">
    <property type="entry name" value="Thioredoxin-like_sf"/>
</dbReference>
<dbReference type="PROSITE" id="PS51352">
    <property type="entry name" value="THIOREDOXIN_2"/>
    <property type="match status" value="1"/>
</dbReference>
<evidence type="ECO:0000259" key="1">
    <source>
        <dbReference type="PROSITE" id="PS51352"/>
    </source>
</evidence>
<organism evidence="2">
    <name type="scientific">Indivirus ILV1</name>
    <dbReference type="NCBI Taxonomy" id="1977633"/>
    <lineage>
        <taxon>Viruses</taxon>
        <taxon>Varidnaviria</taxon>
        <taxon>Bamfordvirae</taxon>
        <taxon>Nucleocytoviricota</taxon>
        <taxon>Megaviricetes</taxon>
        <taxon>Imitervirales</taxon>
        <taxon>Mimiviridae</taxon>
        <taxon>Klosneuvirinae</taxon>
        <taxon>Indivirus</taxon>
    </lineage>
</organism>
<name>A0A1V0SD09_9VIRU</name>
<reference evidence="2" key="1">
    <citation type="journal article" date="2017" name="Science">
        <title>Giant viruses with an expanded complement of translation system components.</title>
        <authorList>
            <person name="Schulz F."/>
            <person name="Yutin N."/>
            <person name="Ivanova N.N."/>
            <person name="Ortega D.R."/>
            <person name="Lee T.K."/>
            <person name="Vierheilig J."/>
            <person name="Daims H."/>
            <person name="Horn M."/>
            <person name="Wagner M."/>
            <person name="Jensen G.J."/>
            <person name="Kyrpides N.C."/>
            <person name="Koonin E.V."/>
            <person name="Woyke T."/>
        </authorList>
    </citation>
    <scope>NUCLEOTIDE SEQUENCE</scope>
    <source>
        <strain evidence="2">ILV1</strain>
    </source>
</reference>
<feature type="domain" description="Thioredoxin" evidence="1">
    <location>
        <begin position="11"/>
        <end position="124"/>
    </location>
</feature>
<dbReference type="Gene3D" id="3.40.30.10">
    <property type="entry name" value="Glutaredoxin"/>
    <property type="match status" value="1"/>
</dbReference>
<protein>
    <submittedName>
        <fullName evidence="2">Thioredoxin</fullName>
    </submittedName>
</protein>
<dbReference type="Pfam" id="PF00085">
    <property type="entry name" value="Thioredoxin"/>
    <property type="match status" value="1"/>
</dbReference>